<comment type="similarity">
    <text evidence="2">Belongs to the acylphosphatase family.</text>
</comment>
<organism evidence="14">
    <name type="scientific">uncultured Sporomusa sp</name>
    <dbReference type="NCBI Taxonomy" id="307249"/>
    <lineage>
        <taxon>Bacteria</taxon>
        <taxon>Bacillati</taxon>
        <taxon>Bacillota</taxon>
        <taxon>Negativicutes</taxon>
        <taxon>Selenomonadales</taxon>
        <taxon>Sporomusaceae</taxon>
        <taxon>Sporomusa</taxon>
        <taxon>environmental samples</taxon>
    </lineage>
</organism>
<dbReference type="RefSeq" id="WP_288183119.1">
    <property type="nucleotide sequence ID" value="NZ_LT608335.1"/>
</dbReference>
<dbReference type="Pfam" id="PF07503">
    <property type="entry name" value="zf-HYPF"/>
    <property type="match status" value="2"/>
</dbReference>
<dbReference type="PROSITE" id="PS51163">
    <property type="entry name" value="YRDC"/>
    <property type="match status" value="1"/>
</dbReference>
<gene>
    <name evidence="14" type="primary">hypF</name>
    <name evidence="14" type="ORF">KL86SPO_20077</name>
</gene>
<evidence type="ECO:0000256" key="8">
    <source>
        <dbReference type="ARBA" id="ARBA00047645"/>
    </source>
</evidence>
<evidence type="ECO:0000256" key="10">
    <source>
        <dbReference type="PIRNR" id="PIRNR006256"/>
    </source>
</evidence>
<dbReference type="FunFam" id="3.30.420.360:FF:000001">
    <property type="entry name" value="Carbamoyltransferase HypF"/>
    <property type="match status" value="1"/>
</dbReference>
<dbReference type="Gene3D" id="3.90.870.50">
    <property type="match status" value="1"/>
</dbReference>
<keyword evidence="7" id="KW-0862">Zinc</keyword>
<dbReference type="InterPro" id="IPR036046">
    <property type="entry name" value="Acylphosphatase-like_dom_sf"/>
</dbReference>
<keyword evidence="5" id="KW-0479">Metal-binding</keyword>
<evidence type="ECO:0000256" key="5">
    <source>
        <dbReference type="ARBA" id="ARBA00022723"/>
    </source>
</evidence>
<dbReference type="PANTHER" id="PTHR42959">
    <property type="entry name" value="CARBAMOYLTRANSFERASE"/>
    <property type="match status" value="1"/>
</dbReference>
<reference evidence="14" key="1">
    <citation type="submission" date="2016-08" db="EMBL/GenBank/DDBJ databases">
        <authorList>
            <person name="Seilhamer J.J."/>
        </authorList>
    </citation>
    <scope>NUCLEOTIDE SEQUENCE</scope>
    <source>
        <strain evidence="14">86</strain>
    </source>
</reference>
<keyword evidence="4" id="KW-0436">Ligase</keyword>
<evidence type="ECO:0000313" key="14">
    <source>
        <dbReference type="EMBL" id="SCM78514.1"/>
    </source>
</evidence>
<dbReference type="InterPro" id="IPR011125">
    <property type="entry name" value="Znf_HypF"/>
</dbReference>
<dbReference type="GO" id="GO:0003998">
    <property type="term" value="F:acylphosphatase activity"/>
    <property type="evidence" value="ECO:0007669"/>
    <property type="project" value="UniProtKB-EC"/>
</dbReference>
<evidence type="ECO:0000256" key="2">
    <source>
        <dbReference type="ARBA" id="ARBA00005614"/>
    </source>
</evidence>
<dbReference type="Gene3D" id="3.30.420.360">
    <property type="match status" value="1"/>
</dbReference>
<dbReference type="GO" id="GO:0016874">
    <property type="term" value="F:ligase activity"/>
    <property type="evidence" value="ECO:0007669"/>
    <property type="project" value="UniProtKB-UniRule"/>
</dbReference>
<dbReference type="InterPro" id="IPR051060">
    <property type="entry name" value="Carbamoyltrans_HypF-like"/>
</dbReference>
<dbReference type="InterPro" id="IPR041440">
    <property type="entry name" value="HypF_C"/>
</dbReference>
<dbReference type="PROSITE" id="PS51160">
    <property type="entry name" value="ACYLPHOSPHATASE_3"/>
    <property type="match status" value="1"/>
</dbReference>
<keyword evidence="6" id="KW-0863">Zinc-finger</keyword>
<dbReference type="InterPro" id="IPR001792">
    <property type="entry name" value="Acylphosphatase-like_dom"/>
</dbReference>
<dbReference type="PANTHER" id="PTHR42959:SF1">
    <property type="entry name" value="CARBAMOYLTRANSFERASE HYPF"/>
    <property type="match status" value="1"/>
</dbReference>
<name>A0A212LLU2_9FIRM</name>
<dbReference type="EC" id="6.2.-.-" evidence="10"/>
<dbReference type="InterPro" id="IPR055128">
    <property type="entry name" value="HypF_C_2"/>
</dbReference>
<dbReference type="GO" id="GO:0008270">
    <property type="term" value="F:zinc ion binding"/>
    <property type="evidence" value="ECO:0007669"/>
    <property type="project" value="UniProtKB-KW"/>
</dbReference>
<dbReference type="GO" id="GO:0003725">
    <property type="term" value="F:double-stranded RNA binding"/>
    <property type="evidence" value="ECO:0007669"/>
    <property type="project" value="InterPro"/>
</dbReference>
<dbReference type="Pfam" id="PF22521">
    <property type="entry name" value="HypF_C_2"/>
    <property type="match status" value="1"/>
</dbReference>
<feature type="domain" description="YrdC-like" evidence="13">
    <location>
        <begin position="201"/>
        <end position="385"/>
    </location>
</feature>
<dbReference type="SUPFAM" id="SSF55821">
    <property type="entry name" value="YrdC/RibB"/>
    <property type="match status" value="1"/>
</dbReference>
<dbReference type="NCBIfam" id="TIGR00143">
    <property type="entry name" value="hypF"/>
    <property type="match status" value="1"/>
</dbReference>
<evidence type="ECO:0000256" key="9">
    <source>
        <dbReference type="ARBA" id="ARBA00048220"/>
    </source>
</evidence>
<dbReference type="AlphaFoldDB" id="A0A212LLU2"/>
<evidence type="ECO:0000259" key="13">
    <source>
        <dbReference type="PROSITE" id="PS51163"/>
    </source>
</evidence>
<evidence type="ECO:0000256" key="7">
    <source>
        <dbReference type="ARBA" id="ARBA00022833"/>
    </source>
</evidence>
<evidence type="ECO:0000256" key="3">
    <source>
        <dbReference type="ARBA" id="ARBA00008097"/>
    </source>
</evidence>
<dbReference type="InterPro" id="IPR017968">
    <property type="entry name" value="Acylphosphatase_CS"/>
</dbReference>
<sequence length="754" mass="81665">MTNTAVHIHITGIVQGVGFRPFVYNLAEQYGVRGWVSNNANGVELELEGSQTVIDGFIAALKHPAPPLAVIDAITVACREPCGYAGFSIRPSVDGQCKTALVSPDVATCPNCVRELLQPDDRRYRYPFINCTDCGPRFTIIEDIPYDRQATTMRRFTMCPACQAEYDNPANRRFHAQPNACPVCGPAYRLLDNAGRPLSDGDIFARAAKLIAGGSILAVKGIGGYHLAVNARDEAAVARLRARKVREDKPFALMAGSLAAAKAHCLVSAAEEQLLTSAARPVVLLAKRDNCRLAGSIAPGNPYIGMMLPYTPAHYLLLGQDDIWVMTSGNSSDEPIAYQDDDALARLNTIADYFLVHDRDIYCRADDSVVRVVEEQPYFIRRSRGYVPAPVNLARELPPVLAVGGELKNTFCLTRGKQAFLSAHTGDLENLPTYQSYVEAIEHYQRLLSVTPQVVACDLHPGYLSTKYAAALDLPVVAVQHHHAHIAAVMAEHHLQGPVIGIAFDGTGYGPDGTLWGGEFLVADLKEYRRAGHLATLPLPGGAKAIREPWRPALWWLQELYGQDFVNRNIPLAQALPPGWELVLAAAAKGINTPLASGAGRWFDTAAALLGIRRTINYEGQAAVELELAAQGHNGRVLPYAVSETGGSWVLDYRPLFGALCREIQAGTASAQLAADFHTTLAAATCEVARHISRAAGIREIVLSGGVFQNITLLQQIIGMLAQNRLTIYLHRQVPTNDGGLALGQAVIAGERSR</sequence>
<feature type="active site" evidence="11">
    <location>
        <position position="38"/>
    </location>
</feature>
<dbReference type="GO" id="GO:0016743">
    <property type="term" value="F:carboxyl- or carbamoyltransferase activity"/>
    <property type="evidence" value="ECO:0007669"/>
    <property type="project" value="UniProtKB-UniRule"/>
</dbReference>
<dbReference type="InterPro" id="IPR017945">
    <property type="entry name" value="DHBP_synth_RibB-like_a/b_dom"/>
</dbReference>
<dbReference type="Pfam" id="PF17788">
    <property type="entry name" value="HypF_C"/>
    <property type="match status" value="1"/>
</dbReference>
<dbReference type="InterPro" id="IPR004421">
    <property type="entry name" value="Carbamoyltransferase_HypF"/>
</dbReference>
<dbReference type="PIRSF" id="PIRSF006256">
    <property type="entry name" value="CMPcnvr_hdrg_mat"/>
    <property type="match status" value="1"/>
</dbReference>
<protein>
    <recommendedName>
        <fullName evidence="10">Carbamoyltransferase</fullName>
        <ecNumber evidence="10">6.2.-.-</ecNumber>
    </recommendedName>
</protein>
<dbReference type="Gene3D" id="3.30.110.120">
    <property type="match status" value="1"/>
</dbReference>
<dbReference type="InterPro" id="IPR006070">
    <property type="entry name" value="Sua5-like_dom"/>
</dbReference>
<evidence type="ECO:0000256" key="4">
    <source>
        <dbReference type="ARBA" id="ARBA00022598"/>
    </source>
</evidence>
<comment type="similarity">
    <text evidence="3 10">Belongs to the carbamoyltransferase HypF family.</text>
</comment>
<dbReference type="Pfam" id="PF01300">
    <property type="entry name" value="Sua5_yciO_yrdC"/>
    <property type="match status" value="1"/>
</dbReference>
<comment type="pathway">
    <text evidence="1">Protein modification; [NiFe] hydrogenase maturation.</text>
</comment>
<dbReference type="Gene3D" id="3.30.420.40">
    <property type="match status" value="1"/>
</dbReference>
<dbReference type="Pfam" id="PF00708">
    <property type="entry name" value="Acylphosphatase"/>
    <property type="match status" value="1"/>
</dbReference>
<feature type="active site" evidence="11">
    <location>
        <position position="20"/>
    </location>
</feature>
<dbReference type="PROSITE" id="PS00150">
    <property type="entry name" value="ACYLPHOSPHATASE_1"/>
    <property type="match status" value="1"/>
</dbReference>
<evidence type="ECO:0000259" key="12">
    <source>
        <dbReference type="PROSITE" id="PS51160"/>
    </source>
</evidence>
<keyword evidence="14" id="KW-0808">Transferase</keyword>
<evidence type="ECO:0000256" key="11">
    <source>
        <dbReference type="PROSITE-ProRule" id="PRU00520"/>
    </source>
</evidence>
<feature type="domain" description="Acylphosphatase-like" evidence="12">
    <location>
        <begin position="5"/>
        <end position="91"/>
    </location>
</feature>
<dbReference type="UniPathway" id="UPA00335"/>
<accession>A0A212LLU2</accession>
<comment type="catalytic activity">
    <reaction evidence="9">
        <text>C-terminal L-cysteinyl-[HypE protein] + carbamoyl phosphate + ATP + H2O = C-terminal S-carboxamide-L-cysteinyl-[HypE protein] + AMP + phosphate + diphosphate + H(+)</text>
        <dbReference type="Rhea" id="RHEA:55636"/>
        <dbReference type="Rhea" id="RHEA-COMP:14247"/>
        <dbReference type="Rhea" id="RHEA-COMP:14392"/>
        <dbReference type="ChEBI" id="CHEBI:15377"/>
        <dbReference type="ChEBI" id="CHEBI:15378"/>
        <dbReference type="ChEBI" id="CHEBI:30616"/>
        <dbReference type="ChEBI" id="CHEBI:33019"/>
        <dbReference type="ChEBI" id="CHEBI:43474"/>
        <dbReference type="ChEBI" id="CHEBI:58228"/>
        <dbReference type="ChEBI" id="CHEBI:76913"/>
        <dbReference type="ChEBI" id="CHEBI:139126"/>
        <dbReference type="ChEBI" id="CHEBI:456215"/>
    </reaction>
</comment>
<comment type="catalytic activity">
    <reaction evidence="8 11">
        <text>an acyl phosphate + H2O = a carboxylate + phosphate + H(+)</text>
        <dbReference type="Rhea" id="RHEA:14965"/>
        <dbReference type="ChEBI" id="CHEBI:15377"/>
        <dbReference type="ChEBI" id="CHEBI:15378"/>
        <dbReference type="ChEBI" id="CHEBI:29067"/>
        <dbReference type="ChEBI" id="CHEBI:43474"/>
        <dbReference type="ChEBI" id="CHEBI:59918"/>
        <dbReference type="EC" id="3.6.1.7"/>
    </reaction>
</comment>
<dbReference type="GO" id="GO:0051604">
    <property type="term" value="P:protein maturation"/>
    <property type="evidence" value="ECO:0007669"/>
    <property type="project" value="TreeGrafter"/>
</dbReference>
<dbReference type="SUPFAM" id="SSF54975">
    <property type="entry name" value="Acylphosphatase/BLUF domain-like"/>
    <property type="match status" value="1"/>
</dbReference>
<evidence type="ECO:0000256" key="1">
    <source>
        <dbReference type="ARBA" id="ARBA00004711"/>
    </source>
</evidence>
<proteinExistence type="inferred from homology"/>
<keyword evidence="11" id="KW-0378">Hydrolase</keyword>
<dbReference type="EMBL" id="FMJE01000002">
    <property type="protein sequence ID" value="SCM78514.1"/>
    <property type="molecule type" value="Genomic_DNA"/>
</dbReference>
<dbReference type="FunFam" id="3.30.420.40:FF:000124">
    <property type="entry name" value="Carbamoyltransferase HypF"/>
    <property type="match status" value="1"/>
</dbReference>
<evidence type="ECO:0000256" key="6">
    <source>
        <dbReference type="ARBA" id="ARBA00022771"/>
    </source>
</evidence>